<evidence type="ECO:0008006" key="2">
    <source>
        <dbReference type="Google" id="ProtNLM"/>
    </source>
</evidence>
<comment type="caution">
    <text evidence="1">The sequence shown here is derived from an EMBL/GenBank/DDBJ whole genome shotgun (WGS) entry which is preliminary data.</text>
</comment>
<proteinExistence type="predicted"/>
<dbReference type="EMBL" id="LAZR01027974">
    <property type="protein sequence ID" value="KKL64019.1"/>
    <property type="molecule type" value="Genomic_DNA"/>
</dbReference>
<sequence length="455" mass="50762">YVPLRLWPAFPVDIPAGRSHGFWITVRTEAGKSRPGLYRGKVTIRSGDASAELPVEVEVLPLKLLTVDEAGVDMGACINALLPEQEMRTFQEHNLRVAQSRYHSSVLPLVDGDAGLEVDFGYLDQWMAMAKAHGLTYFRYLMGGNPYGYPATMTLEKALFAKARGARGGEAEFVAAHKAFRDKPDSAGVLPEIRPLYKLWARQVAEHARRKNWPKLVLEPFDEPAKWVRSFVFPNSPEGCIGAGAWIKPHFKDAARLIREATKDALVGVTVHHATPGMPFIEDADLVSTNAIHEDLALGEKIRRAGKIFWQYTGCNATQPAGIPRYTCGFYFGAFGSSGGVTWAMNWGTGFEHYGDVSWAYSWYSPFGTITSPAYEGLREGLDDRRLVETCRKQFHGHPEAQTLLKSILKEAVTARAKGGEDTVNDFYNSPKEVARLDTWRNRLLGELLKIHKHR</sequence>
<feature type="non-terminal residue" evidence="1">
    <location>
        <position position="1"/>
    </location>
</feature>
<gene>
    <name evidence="1" type="ORF">LCGC14_2169280</name>
</gene>
<dbReference type="AlphaFoldDB" id="A0A0F9DQN5"/>
<dbReference type="SUPFAM" id="SSF51445">
    <property type="entry name" value="(Trans)glycosidases"/>
    <property type="match status" value="1"/>
</dbReference>
<accession>A0A0F9DQN5</accession>
<organism evidence="1">
    <name type="scientific">marine sediment metagenome</name>
    <dbReference type="NCBI Taxonomy" id="412755"/>
    <lineage>
        <taxon>unclassified sequences</taxon>
        <taxon>metagenomes</taxon>
        <taxon>ecological metagenomes</taxon>
    </lineage>
</organism>
<name>A0A0F9DQN5_9ZZZZ</name>
<protein>
    <recommendedName>
        <fullName evidence="2">Glycoside hydrolase 123 C-terminal domain-containing protein</fullName>
    </recommendedName>
</protein>
<reference evidence="1" key="1">
    <citation type="journal article" date="2015" name="Nature">
        <title>Complex archaea that bridge the gap between prokaryotes and eukaryotes.</title>
        <authorList>
            <person name="Spang A."/>
            <person name="Saw J.H."/>
            <person name="Jorgensen S.L."/>
            <person name="Zaremba-Niedzwiedzka K."/>
            <person name="Martijn J."/>
            <person name="Lind A.E."/>
            <person name="van Eijk R."/>
            <person name="Schleper C."/>
            <person name="Guy L."/>
            <person name="Ettema T.J."/>
        </authorList>
    </citation>
    <scope>NUCLEOTIDE SEQUENCE</scope>
</reference>
<dbReference type="InterPro" id="IPR017853">
    <property type="entry name" value="GH"/>
</dbReference>
<evidence type="ECO:0000313" key="1">
    <source>
        <dbReference type="EMBL" id="KKL64019.1"/>
    </source>
</evidence>